<evidence type="ECO:0000313" key="2">
    <source>
        <dbReference type="Proteomes" id="UP000007800"/>
    </source>
</evidence>
<name>C5KK12_PERM5</name>
<dbReference type="InParanoid" id="C5KK12"/>
<dbReference type="AlphaFoldDB" id="C5KK12"/>
<sequence length="108" mass="11722">MEECLPNLVRVGVEDTIEAQEEDGSNDVLGENDSEKVDEMPLHVAAGHCAITTGVIRVPLFVYSDATTDKLLAAPSLNQDSKGQHMYLEFEMKAWTPRGDGTAEDSVA</sequence>
<protein>
    <submittedName>
        <fullName evidence="1">Uncharacterized protein</fullName>
    </submittedName>
</protein>
<dbReference type="Proteomes" id="UP000007800">
    <property type="component" value="Unassembled WGS sequence"/>
</dbReference>
<dbReference type="EMBL" id="GG673648">
    <property type="protein sequence ID" value="EER15270.1"/>
    <property type="molecule type" value="Genomic_DNA"/>
</dbReference>
<keyword evidence="2" id="KW-1185">Reference proteome</keyword>
<dbReference type="GeneID" id="9045998"/>
<accession>C5KK12</accession>
<evidence type="ECO:0000313" key="1">
    <source>
        <dbReference type="EMBL" id="EER15270.1"/>
    </source>
</evidence>
<dbReference type="RefSeq" id="XP_002783474.1">
    <property type="nucleotide sequence ID" value="XM_002783428.1"/>
</dbReference>
<reference evidence="1 2" key="1">
    <citation type="submission" date="2008-07" db="EMBL/GenBank/DDBJ databases">
        <authorList>
            <person name="El-Sayed N."/>
            <person name="Caler E."/>
            <person name="Inman J."/>
            <person name="Amedeo P."/>
            <person name="Hass B."/>
            <person name="Wortman J."/>
        </authorList>
    </citation>
    <scope>NUCLEOTIDE SEQUENCE [LARGE SCALE GENOMIC DNA]</scope>
    <source>
        <strain evidence="2">ATCC 50983 / TXsc</strain>
    </source>
</reference>
<gene>
    <name evidence="1" type="ORF">Pmar_PMAR007002</name>
</gene>
<organism evidence="2">
    <name type="scientific">Perkinsus marinus (strain ATCC 50983 / TXsc)</name>
    <dbReference type="NCBI Taxonomy" id="423536"/>
    <lineage>
        <taxon>Eukaryota</taxon>
        <taxon>Sar</taxon>
        <taxon>Alveolata</taxon>
        <taxon>Perkinsozoa</taxon>
        <taxon>Perkinsea</taxon>
        <taxon>Perkinsida</taxon>
        <taxon>Perkinsidae</taxon>
        <taxon>Perkinsus</taxon>
    </lineage>
</organism>
<proteinExistence type="predicted"/>